<gene>
    <name evidence="5" type="ORF">DCK97_06590</name>
</gene>
<dbReference type="NCBIfam" id="TIGR00229">
    <property type="entry name" value="sensory_box"/>
    <property type="match status" value="1"/>
</dbReference>
<evidence type="ECO:0000259" key="3">
    <source>
        <dbReference type="PROSITE" id="PS50113"/>
    </source>
</evidence>
<evidence type="ECO:0000313" key="5">
    <source>
        <dbReference type="EMBL" id="HAE47071.1"/>
    </source>
</evidence>
<dbReference type="GO" id="GO:0005886">
    <property type="term" value="C:plasma membrane"/>
    <property type="evidence" value="ECO:0007669"/>
    <property type="project" value="TreeGrafter"/>
</dbReference>
<dbReference type="PROSITE" id="PS50113">
    <property type="entry name" value="PAC"/>
    <property type="match status" value="1"/>
</dbReference>
<dbReference type="Gene3D" id="3.30.450.20">
    <property type="entry name" value="PAS domain"/>
    <property type="match status" value="1"/>
</dbReference>
<dbReference type="GO" id="GO:0052621">
    <property type="term" value="F:diguanylate cyclase activity"/>
    <property type="evidence" value="ECO:0007669"/>
    <property type="project" value="UniProtKB-EC"/>
</dbReference>
<dbReference type="Pfam" id="PF08448">
    <property type="entry name" value="PAS_4"/>
    <property type="match status" value="1"/>
</dbReference>
<accession>A0A3B9IGS9</accession>
<protein>
    <recommendedName>
        <fullName evidence="1">diguanylate cyclase</fullName>
        <ecNumber evidence="1">2.7.7.65</ecNumber>
    </recommendedName>
</protein>
<dbReference type="PANTHER" id="PTHR45138">
    <property type="entry name" value="REGULATORY COMPONENTS OF SENSORY TRANSDUCTION SYSTEM"/>
    <property type="match status" value="1"/>
</dbReference>
<dbReference type="CDD" id="cd01949">
    <property type="entry name" value="GGDEF"/>
    <property type="match status" value="1"/>
</dbReference>
<dbReference type="GO" id="GO:1902201">
    <property type="term" value="P:negative regulation of bacterial-type flagellum-dependent cell motility"/>
    <property type="evidence" value="ECO:0007669"/>
    <property type="project" value="TreeGrafter"/>
</dbReference>
<feature type="domain" description="GGDEF" evidence="4">
    <location>
        <begin position="184"/>
        <end position="323"/>
    </location>
</feature>
<name>A0A3B9IGS9_9PROT</name>
<reference evidence="5 6" key="1">
    <citation type="journal article" date="2018" name="Nat. Biotechnol.">
        <title>A standardized bacterial taxonomy based on genome phylogeny substantially revises the tree of life.</title>
        <authorList>
            <person name="Parks D.H."/>
            <person name="Chuvochina M."/>
            <person name="Waite D.W."/>
            <person name="Rinke C."/>
            <person name="Skarshewski A."/>
            <person name="Chaumeil P.A."/>
            <person name="Hugenholtz P."/>
        </authorList>
    </citation>
    <scope>NUCLEOTIDE SEQUENCE [LARGE SCALE GENOMIC DNA]</scope>
    <source>
        <strain evidence="5">UBA8739</strain>
    </source>
</reference>
<dbReference type="InterPro" id="IPR000700">
    <property type="entry name" value="PAS-assoc_C"/>
</dbReference>
<comment type="caution">
    <text evidence="5">The sequence shown here is derived from an EMBL/GenBank/DDBJ whole genome shotgun (WGS) entry which is preliminary data.</text>
</comment>
<dbReference type="Pfam" id="PF00990">
    <property type="entry name" value="GGDEF"/>
    <property type="match status" value="1"/>
</dbReference>
<dbReference type="GO" id="GO:0043709">
    <property type="term" value="P:cell adhesion involved in single-species biofilm formation"/>
    <property type="evidence" value="ECO:0007669"/>
    <property type="project" value="TreeGrafter"/>
</dbReference>
<dbReference type="AlphaFoldDB" id="A0A3B9IGS9"/>
<evidence type="ECO:0000313" key="6">
    <source>
        <dbReference type="Proteomes" id="UP000257706"/>
    </source>
</evidence>
<feature type="domain" description="PAC" evidence="3">
    <location>
        <begin position="89"/>
        <end position="145"/>
    </location>
</feature>
<dbReference type="InterPro" id="IPR029787">
    <property type="entry name" value="Nucleotide_cyclase"/>
</dbReference>
<comment type="catalytic activity">
    <reaction evidence="2">
        <text>2 GTP = 3',3'-c-di-GMP + 2 diphosphate</text>
        <dbReference type="Rhea" id="RHEA:24898"/>
        <dbReference type="ChEBI" id="CHEBI:33019"/>
        <dbReference type="ChEBI" id="CHEBI:37565"/>
        <dbReference type="ChEBI" id="CHEBI:58805"/>
        <dbReference type="EC" id="2.7.7.65"/>
    </reaction>
</comment>
<dbReference type="InterPro" id="IPR000014">
    <property type="entry name" value="PAS"/>
</dbReference>
<dbReference type="EC" id="2.7.7.65" evidence="1"/>
<organism evidence="5 6">
    <name type="scientific">Tistrella mobilis</name>
    <dbReference type="NCBI Taxonomy" id="171437"/>
    <lineage>
        <taxon>Bacteria</taxon>
        <taxon>Pseudomonadati</taxon>
        <taxon>Pseudomonadota</taxon>
        <taxon>Alphaproteobacteria</taxon>
        <taxon>Geminicoccales</taxon>
        <taxon>Geminicoccaceae</taxon>
        <taxon>Tistrella</taxon>
    </lineage>
</organism>
<dbReference type="SUPFAM" id="SSF55073">
    <property type="entry name" value="Nucleotide cyclase"/>
    <property type="match status" value="1"/>
</dbReference>
<dbReference type="Proteomes" id="UP000257706">
    <property type="component" value="Unassembled WGS sequence"/>
</dbReference>
<dbReference type="InterPro" id="IPR013656">
    <property type="entry name" value="PAS_4"/>
</dbReference>
<evidence type="ECO:0000256" key="1">
    <source>
        <dbReference type="ARBA" id="ARBA00012528"/>
    </source>
</evidence>
<dbReference type="EMBL" id="DMAI01000105">
    <property type="protein sequence ID" value="HAE47071.1"/>
    <property type="molecule type" value="Genomic_DNA"/>
</dbReference>
<dbReference type="SMART" id="SM00267">
    <property type="entry name" value="GGDEF"/>
    <property type="match status" value="1"/>
</dbReference>
<proteinExistence type="predicted"/>
<dbReference type="InterPro" id="IPR050469">
    <property type="entry name" value="Diguanylate_Cyclase"/>
</dbReference>
<dbReference type="FunFam" id="3.30.70.270:FF:000001">
    <property type="entry name" value="Diguanylate cyclase domain protein"/>
    <property type="match status" value="1"/>
</dbReference>
<dbReference type="SUPFAM" id="SSF55785">
    <property type="entry name" value="PYP-like sensor domain (PAS domain)"/>
    <property type="match status" value="1"/>
</dbReference>
<dbReference type="NCBIfam" id="TIGR00254">
    <property type="entry name" value="GGDEF"/>
    <property type="match status" value="1"/>
</dbReference>
<sequence length="327" mass="34809">MTARPAGCGGAGWGGGWMANILTGETAISLPALFAALPVAVVLIGRDGRILAANPATAALQKGPPEAMLGQHVAHIHPDAPRNMARDLWFAEAGIEVPDHETIFGDRQYQVSVRAVRNDAGEVAAFVVAFTDISRLKRVERRLSETNRRLKARVWEDHLTGIPSRRYLDAALAREVRRARRGGQALSIVMADIDRFKSYNDRYGHPAGDDCLRLVAQAASAALGRGEDELCRYGGEEFVAILPGTGTDGAADVAERMRRAVADQAIPHDGVPWGHVTISLGVASLPAVDHGSHRDRDALIAAADAALYAAKAAGRDRVARAGQDGAD</sequence>
<dbReference type="InterPro" id="IPR035965">
    <property type="entry name" value="PAS-like_dom_sf"/>
</dbReference>
<dbReference type="PROSITE" id="PS50887">
    <property type="entry name" value="GGDEF"/>
    <property type="match status" value="1"/>
</dbReference>
<dbReference type="InterPro" id="IPR000160">
    <property type="entry name" value="GGDEF_dom"/>
</dbReference>
<dbReference type="PANTHER" id="PTHR45138:SF9">
    <property type="entry name" value="DIGUANYLATE CYCLASE DGCM-RELATED"/>
    <property type="match status" value="1"/>
</dbReference>
<dbReference type="CDD" id="cd00130">
    <property type="entry name" value="PAS"/>
    <property type="match status" value="1"/>
</dbReference>
<evidence type="ECO:0000259" key="4">
    <source>
        <dbReference type="PROSITE" id="PS50887"/>
    </source>
</evidence>
<evidence type="ECO:0000256" key="2">
    <source>
        <dbReference type="ARBA" id="ARBA00034247"/>
    </source>
</evidence>
<dbReference type="Gene3D" id="3.30.70.270">
    <property type="match status" value="1"/>
</dbReference>
<dbReference type="InterPro" id="IPR043128">
    <property type="entry name" value="Rev_trsase/Diguanyl_cyclase"/>
</dbReference>